<evidence type="ECO:0000313" key="2">
    <source>
        <dbReference type="Proteomes" id="UP000304953"/>
    </source>
</evidence>
<comment type="caution">
    <text evidence="1">The sequence shown here is derived from an EMBL/GenBank/DDBJ whole genome shotgun (WGS) entry which is preliminary data.</text>
</comment>
<evidence type="ECO:0000313" key="1">
    <source>
        <dbReference type="EMBL" id="TGY90869.1"/>
    </source>
</evidence>
<organism evidence="1 2">
    <name type="scientific">Petralouisia muris</name>
    <dbReference type="NCBI Taxonomy" id="3032872"/>
    <lineage>
        <taxon>Bacteria</taxon>
        <taxon>Bacillati</taxon>
        <taxon>Bacillota</taxon>
        <taxon>Clostridia</taxon>
        <taxon>Lachnospirales</taxon>
        <taxon>Lachnospiraceae</taxon>
        <taxon>Petralouisia</taxon>
    </lineage>
</organism>
<name>A0AC61RQ26_9FIRM</name>
<proteinExistence type="predicted"/>
<dbReference type="Proteomes" id="UP000304953">
    <property type="component" value="Unassembled WGS sequence"/>
</dbReference>
<sequence>MNRLTLKYGGGRYEAVNPIDVYDNWYSKANYNELVKRLGEYEDLEEQGKLLKLPCAVGDTVWCVHMYSGGGRVPNWGKIYEAKFSVGMHEDFGKTVFLSKSAAEAALKEMSG</sequence>
<reference evidence="1" key="1">
    <citation type="submission" date="2019-04" db="EMBL/GenBank/DDBJ databases">
        <title>Microbes associate with the intestines of laboratory mice.</title>
        <authorList>
            <person name="Navarre W."/>
            <person name="Wong E."/>
            <person name="Huang K."/>
            <person name="Tropini C."/>
            <person name="Ng K."/>
            <person name="Yu B."/>
        </authorList>
    </citation>
    <scope>NUCLEOTIDE SEQUENCE</scope>
    <source>
        <strain evidence="1">NM01_1-7b</strain>
    </source>
</reference>
<accession>A0AC61RQ26</accession>
<keyword evidence="2" id="KW-1185">Reference proteome</keyword>
<dbReference type="EMBL" id="SRYA01000080">
    <property type="protein sequence ID" value="TGY90869.1"/>
    <property type="molecule type" value="Genomic_DNA"/>
</dbReference>
<gene>
    <name evidence="1" type="ORF">E5329_23820</name>
</gene>
<protein>
    <submittedName>
        <fullName evidence="1">Uncharacterized protein</fullName>
    </submittedName>
</protein>